<dbReference type="Proteomes" id="UP000095283">
    <property type="component" value="Unplaced"/>
</dbReference>
<proteinExistence type="predicted"/>
<organism evidence="1 2">
    <name type="scientific">Heterorhabditis bacteriophora</name>
    <name type="common">Entomopathogenic nematode worm</name>
    <dbReference type="NCBI Taxonomy" id="37862"/>
    <lineage>
        <taxon>Eukaryota</taxon>
        <taxon>Metazoa</taxon>
        <taxon>Ecdysozoa</taxon>
        <taxon>Nematoda</taxon>
        <taxon>Chromadorea</taxon>
        <taxon>Rhabditida</taxon>
        <taxon>Rhabditina</taxon>
        <taxon>Rhabditomorpha</taxon>
        <taxon>Strongyloidea</taxon>
        <taxon>Heterorhabditidae</taxon>
        <taxon>Heterorhabditis</taxon>
    </lineage>
</organism>
<keyword evidence="1" id="KW-1185">Reference proteome</keyword>
<reference evidence="2" key="1">
    <citation type="submission" date="2016-11" db="UniProtKB">
        <authorList>
            <consortium name="WormBaseParasite"/>
        </authorList>
    </citation>
    <scope>IDENTIFICATION</scope>
</reference>
<dbReference type="WBParaSite" id="Hba_00472">
    <property type="protein sequence ID" value="Hba_00472"/>
    <property type="gene ID" value="Hba_00472"/>
</dbReference>
<evidence type="ECO:0000313" key="1">
    <source>
        <dbReference type="Proteomes" id="UP000095283"/>
    </source>
</evidence>
<evidence type="ECO:0000313" key="2">
    <source>
        <dbReference type="WBParaSite" id="Hba_00472"/>
    </source>
</evidence>
<sequence>MLSGYVAHMNNQTMPTLFRIKCDILSFRMESTISREHRSIEIMLKNLKAAK</sequence>
<protein>
    <submittedName>
        <fullName evidence="2">Uncharacterized protein</fullName>
    </submittedName>
</protein>
<accession>A0A1I7W754</accession>
<dbReference type="AlphaFoldDB" id="A0A1I7W754"/>
<name>A0A1I7W754_HETBA</name>